<reference evidence="1" key="1">
    <citation type="submission" date="2020-11" db="EMBL/GenBank/DDBJ databases">
        <authorList>
            <person name="Tran Van P."/>
        </authorList>
    </citation>
    <scope>NUCLEOTIDE SEQUENCE</scope>
</reference>
<dbReference type="InterPro" id="IPR046341">
    <property type="entry name" value="SET_dom_sf"/>
</dbReference>
<dbReference type="OrthoDB" id="6514673at2759"/>
<dbReference type="PANTHER" id="PTHR12197:SF251">
    <property type="entry name" value="EG:BACR7C10.4 PROTEIN"/>
    <property type="match status" value="1"/>
</dbReference>
<dbReference type="EMBL" id="OC918580">
    <property type="protein sequence ID" value="CAD7649673.1"/>
    <property type="molecule type" value="Genomic_DNA"/>
</dbReference>
<accession>A0A7R9QKQ8</accession>
<evidence type="ECO:0000313" key="2">
    <source>
        <dbReference type="Proteomes" id="UP000728032"/>
    </source>
</evidence>
<dbReference type="Proteomes" id="UP000728032">
    <property type="component" value="Unassembled WGS sequence"/>
</dbReference>
<dbReference type="GO" id="GO:0005634">
    <property type="term" value="C:nucleus"/>
    <property type="evidence" value="ECO:0007669"/>
    <property type="project" value="TreeGrafter"/>
</dbReference>
<protein>
    <submittedName>
        <fullName evidence="1">Uncharacterized protein</fullName>
    </submittedName>
</protein>
<dbReference type="AlphaFoldDB" id="A0A7R9QKQ8"/>
<dbReference type="EMBL" id="CAJPVJ010003755">
    <property type="protein sequence ID" value="CAG2167916.1"/>
    <property type="molecule type" value="Genomic_DNA"/>
</dbReference>
<dbReference type="Gene3D" id="1.10.220.160">
    <property type="match status" value="1"/>
</dbReference>
<keyword evidence="2" id="KW-1185">Reference proteome</keyword>
<name>A0A7R9QKQ8_9ACAR</name>
<proteinExistence type="predicted"/>
<gene>
    <name evidence="1" type="ORF">ONB1V03_LOCUS7410</name>
</gene>
<dbReference type="SUPFAM" id="SSF82199">
    <property type="entry name" value="SET domain"/>
    <property type="match status" value="1"/>
</dbReference>
<dbReference type="Gene3D" id="2.170.270.10">
    <property type="entry name" value="SET domain"/>
    <property type="match status" value="1"/>
</dbReference>
<dbReference type="InterPro" id="IPR050869">
    <property type="entry name" value="H3K4_H4K5_MeTrfase"/>
</dbReference>
<dbReference type="PANTHER" id="PTHR12197">
    <property type="entry name" value="HISTONE-LYSINE N-METHYLTRANSFERASE SMYD"/>
    <property type="match status" value="1"/>
</dbReference>
<sequence>MFYCHKDCQLKDWQSGHKYECKVFRGNRYCTKSSSDTQRLLHRLWLCIKSDESFTTQTIQLFDGSVVCLNDMEVDVSLISEAKECMEEFEMICDSFEYFGHELYRKEMLRWFALIKRNTRCLNTEPQIFGDFQPKCSLDSALYLCLYPQLSSVGHSCCPNSALVDNGFKLQLRAVKPISTTDEITISFIDLINDKTDRKELLKKYFIVCKCEKCEHILD</sequence>
<dbReference type="Gene3D" id="6.10.140.2220">
    <property type="match status" value="1"/>
</dbReference>
<evidence type="ECO:0000313" key="1">
    <source>
        <dbReference type="EMBL" id="CAD7649673.1"/>
    </source>
</evidence>
<dbReference type="SUPFAM" id="SSF144232">
    <property type="entry name" value="HIT/MYND zinc finger-like"/>
    <property type="match status" value="1"/>
</dbReference>
<organism evidence="1">
    <name type="scientific">Oppiella nova</name>
    <dbReference type="NCBI Taxonomy" id="334625"/>
    <lineage>
        <taxon>Eukaryota</taxon>
        <taxon>Metazoa</taxon>
        <taxon>Ecdysozoa</taxon>
        <taxon>Arthropoda</taxon>
        <taxon>Chelicerata</taxon>
        <taxon>Arachnida</taxon>
        <taxon>Acari</taxon>
        <taxon>Acariformes</taxon>
        <taxon>Sarcoptiformes</taxon>
        <taxon>Oribatida</taxon>
        <taxon>Brachypylina</taxon>
        <taxon>Oppioidea</taxon>
        <taxon>Oppiidae</taxon>
        <taxon>Oppiella</taxon>
    </lineage>
</organism>